<dbReference type="Proteomes" id="UP000092093">
    <property type="component" value="Unassembled WGS sequence"/>
</dbReference>
<organism evidence="1 2">
    <name type="scientific">Aphanizomenon flos-aquae WA102</name>
    <dbReference type="NCBI Taxonomy" id="1710896"/>
    <lineage>
        <taxon>Bacteria</taxon>
        <taxon>Bacillati</taxon>
        <taxon>Cyanobacteriota</taxon>
        <taxon>Cyanophyceae</taxon>
        <taxon>Nostocales</taxon>
        <taxon>Aphanizomenonaceae</taxon>
        <taxon>Aphanizomenon</taxon>
    </lineage>
</organism>
<comment type="caution">
    <text evidence="1">The sequence shown here is derived from an EMBL/GenBank/DDBJ whole genome shotgun (WGS) entry which is preliminary data.</text>
</comment>
<accession>A0A1B7X2E6</accession>
<dbReference type="EMBL" id="LJOW01000051">
    <property type="protein sequence ID" value="OBQ43519.1"/>
    <property type="molecule type" value="Genomic_DNA"/>
</dbReference>
<protein>
    <submittedName>
        <fullName evidence="1">Uncharacterized protein</fullName>
    </submittedName>
</protein>
<sequence length="141" mass="14216">MSLESKIEALTAAVIALTAKLESNNVAPVAPVVITSVAPAAPQTLTVQPAPAPVVAAPVAVAMPAPPMFMAPAPVAPAPVGAPFSDPKGLITYVMSAYTALGPQKGAMIQGVLTSLGYQNINDVKTEHYGQLFAGVEALKG</sequence>
<gene>
    <name evidence="1" type="ORF">AN484_11915</name>
</gene>
<evidence type="ECO:0000313" key="1">
    <source>
        <dbReference type="EMBL" id="OBQ43519.1"/>
    </source>
</evidence>
<name>A0A1B7X2E6_APHFL</name>
<evidence type="ECO:0000313" key="2">
    <source>
        <dbReference type="Proteomes" id="UP000092093"/>
    </source>
</evidence>
<proteinExistence type="predicted"/>
<dbReference type="AlphaFoldDB" id="A0A1B7X2E6"/>
<reference evidence="1 2" key="1">
    <citation type="submission" date="2015-09" db="EMBL/GenBank/DDBJ databases">
        <title>Aphanizomenon flos-aquae WA102.</title>
        <authorList>
            <person name="Driscoll C."/>
        </authorList>
    </citation>
    <scope>NUCLEOTIDE SEQUENCE [LARGE SCALE GENOMIC DNA]</scope>
    <source>
        <strain evidence="1">WA102</strain>
    </source>
</reference>